<dbReference type="GO" id="GO:0005739">
    <property type="term" value="C:mitochondrion"/>
    <property type="evidence" value="ECO:0007669"/>
    <property type="project" value="TreeGrafter"/>
</dbReference>
<gene>
    <name evidence="5" type="ORF">PVAP13_1NG507200</name>
</gene>
<dbReference type="NCBIfam" id="TIGR00756">
    <property type="entry name" value="PPR"/>
    <property type="match status" value="1"/>
</dbReference>
<evidence type="ECO:0008006" key="7">
    <source>
        <dbReference type="Google" id="ProtNLM"/>
    </source>
</evidence>
<keyword evidence="6" id="KW-1185">Reference proteome</keyword>
<dbReference type="FunFam" id="1.25.40.10:FF:001014">
    <property type="entry name" value="Pentatricopeptide repeat-containing protein"/>
    <property type="match status" value="1"/>
</dbReference>
<keyword evidence="3" id="KW-0809">Transit peptide</keyword>
<dbReference type="PROSITE" id="PS51375">
    <property type="entry name" value="PPR"/>
    <property type="match status" value="1"/>
</dbReference>
<dbReference type="GO" id="GO:0003729">
    <property type="term" value="F:mRNA binding"/>
    <property type="evidence" value="ECO:0007669"/>
    <property type="project" value="UniProtKB-ARBA"/>
</dbReference>
<evidence type="ECO:0000256" key="3">
    <source>
        <dbReference type="ARBA" id="ARBA00022946"/>
    </source>
</evidence>
<evidence type="ECO:0000313" key="6">
    <source>
        <dbReference type="Proteomes" id="UP000823388"/>
    </source>
</evidence>
<dbReference type="Pfam" id="PF13812">
    <property type="entry name" value="PPR_3"/>
    <property type="match status" value="1"/>
</dbReference>
<evidence type="ECO:0000256" key="4">
    <source>
        <dbReference type="PROSITE-ProRule" id="PRU00708"/>
    </source>
</evidence>
<evidence type="ECO:0000256" key="2">
    <source>
        <dbReference type="ARBA" id="ARBA00022737"/>
    </source>
</evidence>
<organism evidence="5 6">
    <name type="scientific">Panicum virgatum</name>
    <name type="common">Blackwell switchgrass</name>
    <dbReference type="NCBI Taxonomy" id="38727"/>
    <lineage>
        <taxon>Eukaryota</taxon>
        <taxon>Viridiplantae</taxon>
        <taxon>Streptophyta</taxon>
        <taxon>Embryophyta</taxon>
        <taxon>Tracheophyta</taxon>
        <taxon>Spermatophyta</taxon>
        <taxon>Magnoliopsida</taxon>
        <taxon>Liliopsida</taxon>
        <taxon>Poales</taxon>
        <taxon>Poaceae</taxon>
        <taxon>PACMAD clade</taxon>
        <taxon>Panicoideae</taxon>
        <taxon>Panicodae</taxon>
        <taxon>Paniceae</taxon>
        <taxon>Panicinae</taxon>
        <taxon>Panicum</taxon>
        <taxon>Panicum sect. Hiantes</taxon>
    </lineage>
</organism>
<dbReference type="InterPro" id="IPR011990">
    <property type="entry name" value="TPR-like_helical_dom_sf"/>
</dbReference>
<sequence length="560" mass="63243">MNRQRQESAVAEPKYSLPAHGPWAWAMAAAAAGPSRRLAGFLLLVACRTPNPKPLSSSASSAPPTTARVREDNDLTRRLLRLRFRPPRGAAAAAVERWARERGHVSPPELRRAIVQLRGTRRYEHALEVFSWMDSCNSLELSSCDHAARLGLIAKAHGASQAEEYYKKLKNAAAKRAASFPLLHCYVSERNVKKAETFMSELQSCGLPVDPHSFNEMMKLYVATCQYEKVLGVIDLMKHNNIHRNVLSYNLWMNACAQVSCIASIQSVFKEMVNDDMVEIGWSTYCTLANIFMMHGLTTKAQACLRKAETKLSPTRRLGYSFLMTCYAALNDSDGVMRLWEASKSVPGRIPNANYMTAMLCSIKVGDISRAEWIFGSWEPECKKHDVRVSNVLLGAYVRNGWIEKAERLHLHMLEKGARPNYKTWEILLEGYVQSRQMDKAVDAMKKGLSLLKSCHWRPPLELVEAIAKHFEEQCSADDAYRYAKVLRRFNLTSLPLYKSLLRAYINADIVPPNILEMIAKDQIIMDEEMDRLILLAGKIDITCNGLTFTRTGNHQSNDK</sequence>
<dbReference type="PANTHER" id="PTHR45717">
    <property type="entry name" value="OS12G0527900 PROTEIN"/>
    <property type="match status" value="1"/>
</dbReference>
<dbReference type="InterPro" id="IPR002885">
    <property type="entry name" value="PPR_rpt"/>
</dbReference>
<reference evidence="5" key="1">
    <citation type="submission" date="2020-05" db="EMBL/GenBank/DDBJ databases">
        <title>WGS assembly of Panicum virgatum.</title>
        <authorList>
            <person name="Lovell J.T."/>
            <person name="Jenkins J."/>
            <person name="Shu S."/>
            <person name="Juenger T.E."/>
            <person name="Schmutz J."/>
        </authorList>
    </citation>
    <scope>NUCLEOTIDE SEQUENCE</scope>
    <source>
        <strain evidence="5">AP13</strain>
    </source>
</reference>
<comment type="similarity">
    <text evidence="1">Belongs to the PPR family. P subfamily.</text>
</comment>
<dbReference type="Gene3D" id="1.25.40.10">
    <property type="entry name" value="Tetratricopeptide repeat domain"/>
    <property type="match status" value="2"/>
</dbReference>
<dbReference type="EMBL" id="CM029038">
    <property type="protein sequence ID" value="KAG2654649.1"/>
    <property type="molecule type" value="Genomic_DNA"/>
</dbReference>
<dbReference type="Proteomes" id="UP000823388">
    <property type="component" value="Chromosome 1N"/>
</dbReference>
<dbReference type="AlphaFoldDB" id="A0A8T0XGV4"/>
<evidence type="ECO:0000313" key="5">
    <source>
        <dbReference type="EMBL" id="KAG2654649.1"/>
    </source>
</evidence>
<comment type="caution">
    <text evidence="5">The sequence shown here is derived from an EMBL/GenBank/DDBJ whole genome shotgun (WGS) entry which is preliminary data.</text>
</comment>
<dbReference type="Pfam" id="PF01535">
    <property type="entry name" value="PPR"/>
    <property type="match status" value="2"/>
</dbReference>
<evidence type="ECO:0000256" key="1">
    <source>
        <dbReference type="ARBA" id="ARBA00007626"/>
    </source>
</evidence>
<name>A0A8T0XGV4_PANVG</name>
<accession>A0A8T0XGV4</accession>
<protein>
    <recommendedName>
        <fullName evidence="7">Pentatricopeptide repeat-containing protein</fullName>
    </recommendedName>
</protein>
<feature type="repeat" description="PPR" evidence="4">
    <location>
        <begin position="386"/>
        <end position="420"/>
    </location>
</feature>
<keyword evidence="2" id="KW-0677">Repeat</keyword>
<dbReference type="PANTHER" id="PTHR45717:SF13">
    <property type="entry name" value="OS02G0796400 PROTEIN"/>
    <property type="match status" value="1"/>
</dbReference>
<proteinExistence type="inferred from homology"/>